<sequence length="20" mass="2396">MKRNIELRKEAEQDIVAPRV</sequence>
<comment type="caution">
    <text evidence="1">The sequence shown here is derived from an EMBL/GenBank/DDBJ whole genome shotgun (WGS) entry which is preliminary data.</text>
</comment>
<dbReference type="Proteomes" id="UP001152519">
    <property type="component" value="Unassembled WGS sequence"/>
</dbReference>
<gene>
    <name evidence="1" type="ORF">SCOCK_490005</name>
</gene>
<evidence type="ECO:0000313" key="2">
    <source>
        <dbReference type="Proteomes" id="UP001152519"/>
    </source>
</evidence>
<proteinExistence type="predicted"/>
<dbReference type="EMBL" id="CAJSLV010000080">
    <property type="protein sequence ID" value="CAG6396892.1"/>
    <property type="molecule type" value="Genomic_DNA"/>
</dbReference>
<organism evidence="1 2">
    <name type="scientific">Actinacidiphila cocklensis</name>
    <dbReference type="NCBI Taxonomy" id="887465"/>
    <lineage>
        <taxon>Bacteria</taxon>
        <taxon>Bacillati</taxon>
        <taxon>Actinomycetota</taxon>
        <taxon>Actinomycetes</taxon>
        <taxon>Kitasatosporales</taxon>
        <taxon>Streptomycetaceae</taxon>
        <taxon>Actinacidiphila</taxon>
    </lineage>
</organism>
<reference evidence="1" key="1">
    <citation type="submission" date="2021-05" db="EMBL/GenBank/DDBJ databases">
        <authorList>
            <person name="Arsene-Ploetze F."/>
        </authorList>
    </citation>
    <scope>NUCLEOTIDE SEQUENCE</scope>
    <source>
        <strain evidence="1">DSM 42138</strain>
    </source>
</reference>
<accession>A0A9W4GVN2</accession>
<name>A0A9W4GVN2_9ACTN</name>
<protein>
    <submittedName>
        <fullName evidence="1">Uncharacterized protein</fullName>
    </submittedName>
</protein>
<dbReference type="AlphaFoldDB" id="A0A9W4GVN2"/>
<evidence type="ECO:0000313" key="1">
    <source>
        <dbReference type="EMBL" id="CAG6396892.1"/>
    </source>
</evidence>
<keyword evidence="2" id="KW-1185">Reference proteome</keyword>